<dbReference type="STRING" id="696762.PFRI_17780"/>
<evidence type="ECO:0000256" key="1">
    <source>
        <dbReference type="SAM" id="SignalP"/>
    </source>
</evidence>
<dbReference type="EMBL" id="MLCB01000125">
    <property type="protein sequence ID" value="OJI94039.1"/>
    <property type="molecule type" value="Genomic_DNA"/>
</dbReference>
<reference evidence="2 3" key="1">
    <citation type="submission" date="2016-10" db="EMBL/GenBank/DDBJ databases">
        <title>Genome sequence of Planktotalea frisia SH6-1.</title>
        <authorList>
            <person name="Poehlein A."/>
            <person name="Bakenhus I."/>
            <person name="Voget S."/>
            <person name="Brinkhoff T."/>
            <person name="Simon M."/>
        </authorList>
    </citation>
    <scope>NUCLEOTIDE SEQUENCE [LARGE SCALE GENOMIC DNA]</scope>
    <source>
        <strain evidence="2 3">SH6-1</strain>
    </source>
</reference>
<dbReference type="OrthoDB" id="7951357at2"/>
<keyword evidence="3" id="KW-1185">Reference proteome</keyword>
<evidence type="ECO:0000313" key="3">
    <source>
        <dbReference type="Proteomes" id="UP000184514"/>
    </source>
</evidence>
<dbReference type="AlphaFoldDB" id="A0A1L9NXQ7"/>
<sequence length="228" mass="23357">MKRFFLPTLALGALVALSACSPTIPDSGAGVGFGDYNEFERAQAARDAALTGGGALPPPQAVSSESLAPAAASGIAQATSGQATVNASPTNAAPVLRAGGISAENDFNAVSGQRSIEGDAAKRAQNQQQYQVIQPTALPTRQGNAGPNIVAFALAAKNAKGQRVYRRNGFNAERKYQRACSGFASQDQAQQEFLAAGGPVKDRSGMDPDGDGFACAWDPAPFRNAVSG</sequence>
<dbReference type="RefSeq" id="WP_072630351.1">
    <property type="nucleotide sequence ID" value="NZ_JABBAN010000067.1"/>
</dbReference>
<protein>
    <recommendedName>
        <fullName evidence="4">Excalibur calcium-binding domain protein</fullName>
    </recommendedName>
</protein>
<dbReference type="PROSITE" id="PS51257">
    <property type="entry name" value="PROKAR_LIPOPROTEIN"/>
    <property type="match status" value="1"/>
</dbReference>
<evidence type="ECO:0000313" key="2">
    <source>
        <dbReference type="EMBL" id="OJI94039.1"/>
    </source>
</evidence>
<keyword evidence="1" id="KW-0732">Signal</keyword>
<comment type="caution">
    <text evidence="2">The sequence shown here is derived from an EMBL/GenBank/DDBJ whole genome shotgun (WGS) entry which is preliminary data.</text>
</comment>
<dbReference type="Proteomes" id="UP000184514">
    <property type="component" value="Unassembled WGS sequence"/>
</dbReference>
<feature type="signal peptide" evidence="1">
    <location>
        <begin position="1"/>
        <end position="18"/>
    </location>
</feature>
<accession>A0A1L9NXQ7</accession>
<feature type="chain" id="PRO_5012137572" description="Excalibur calcium-binding domain protein" evidence="1">
    <location>
        <begin position="19"/>
        <end position="228"/>
    </location>
</feature>
<proteinExistence type="predicted"/>
<name>A0A1L9NXQ7_9RHOB</name>
<gene>
    <name evidence="2" type="ORF">PFRI_17780</name>
</gene>
<organism evidence="2 3">
    <name type="scientific">Planktotalea frisia</name>
    <dbReference type="NCBI Taxonomy" id="696762"/>
    <lineage>
        <taxon>Bacteria</taxon>
        <taxon>Pseudomonadati</taxon>
        <taxon>Pseudomonadota</taxon>
        <taxon>Alphaproteobacteria</taxon>
        <taxon>Rhodobacterales</taxon>
        <taxon>Paracoccaceae</taxon>
        <taxon>Planktotalea</taxon>
    </lineage>
</organism>
<evidence type="ECO:0008006" key="4">
    <source>
        <dbReference type="Google" id="ProtNLM"/>
    </source>
</evidence>